<evidence type="ECO:0000313" key="1">
    <source>
        <dbReference type="EMBL" id="KAK0464759.1"/>
    </source>
</evidence>
<gene>
    <name evidence="1" type="ORF">EV420DRAFT_1476149</name>
</gene>
<dbReference type="Proteomes" id="UP001175211">
    <property type="component" value="Unassembled WGS sequence"/>
</dbReference>
<accession>A0AA39TVQ3</accession>
<dbReference type="RefSeq" id="XP_060335880.1">
    <property type="nucleotide sequence ID" value="XM_060469316.1"/>
</dbReference>
<organism evidence="1 2">
    <name type="scientific">Armillaria tabescens</name>
    <name type="common">Ringless honey mushroom</name>
    <name type="synonym">Agaricus tabescens</name>
    <dbReference type="NCBI Taxonomy" id="1929756"/>
    <lineage>
        <taxon>Eukaryota</taxon>
        <taxon>Fungi</taxon>
        <taxon>Dikarya</taxon>
        <taxon>Basidiomycota</taxon>
        <taxon>Agaricomycotina</taxon>
        <taxon>Agaricomycetes</taxon>
        <taxon>Agaricomycetidae</taxon>
        <taxon>Agaricales</taxon>
        <taxon>Marasmiineae</taxon>
        <taxon>Physalacriaceae</taxon>
        <taxon>Desarmillaria</taxon>
    </lineage>
</organism>
<protein>
    <submittedName>
        <fullName evidence="1">Uncharacterized protein</fullName>
    </submittedName>
</protein>
<dbReference type="AlphaFoldDB" id="A0AA39TVQ3"/>
<reference evidence="1" key="1">
    <citation type="submission" date="2023-06" db="EMBL/GenBank/DDBJ databases">
        <authorList>
            <consortium name="Lawrence Berkeley National Laboratory"/>
            <person name="Ahrendt S."/>
            <person name="Sahu N."/>
            <person name="Indic B."/>
            <person name="Wong-Bajracharya J."/>
            <person name="Merenyi Z."/>
            <person name="Ke H.-M."/>
            <person name="Monk M."/>
            <person name="Kocsube S."/>
            <person name="Drula E."/>
            <person name="Lipzen A."/>
            <person name="Balint B."/>
            <person name="Henrissat B."/>
            <person name="Andreopoulos B."/>
            <person name="Martin F.M."/>
            <person name="Harder C.B."/>
            <person name="Rigling D."/>
            <person name="Ford K.L."/>
            <person name="Foster G.D."/>
            <person name="Pangilinan J."/>
            <person name="Papanicolaou A."/>
            <person name="Barry K."/>
            <person name="LaButti K."/>
            <person name="Viragh M."/>
            <person name="Koriabine M."/>
            <person name="Yan M."/>
            <person name="Riley R."/>
            <person name="Champramary S."/>
            <person name="Plett K.L."/>
            <person name="Tsai I.J."/>
            <person name="Slot J."/>
            <person name="Sipos G."/>
            <person name="Plett J."/>
            <person name="Nagy L.G."/>
            <person name="Grigoriev I.V."/>
        </authorList>
    </citation>
    <scope>NUCLEOTIDE SEQUENCE</scope>
    <source>
        <strain evidence="1">CCBAS 213</strain>
    </source>
</reference>
<dbReference type="EMBL" id="JAUEPS010000006">
    <property type="protein sequence ID" value="KAK0464759.1"/>
    <property type="molecule type" value="Genomic_DNA"/>
</dbReference>
<evidence type="ECO:0000313" key="2">
    <source>
        <dbReference type="Proteomes" id="UP001175211"/>
    </source>
</evidence>
<keyword evidence="2" id="KW-1185">Reference proteome</keyword>
<name>A0AA39TVQ3_ARMTA</name>
<sequence>MECWDEYKEQQQKKAKLEAMELAKQERKRERDLKLKKVKEVVKVKAEAIFLLDSTLKTSGLNLKAGFLESEGALLLDTVAEVVEAAERGQVLQLPLLDAIGADDLPDNAAERGIGRVKM</sequence>
<dbReference type="GeneID" id="85352864"/>
<proteinExistence type="predicted"/>
<comment type="caution">
    <text evidence="1">The sequence shown here is derived from an EMBL/GenBank/DDBJ whole genome shotgun (WGS) entry which is preliminary data.</text>
</comment>